<dbReference type="GeneID" id="19109474"/>
<dbReference type="Gene3D" id="3.40.50.300">
    <property type="entry name" value="P-loop containing nucleotide triphosphate hydrolases"/>
    <property type="match status" value="1"/>
</dbReference>
<organism evidence="2 3">
    <name type="scientific">Baudoinia panamericana (strain UAMH 10762)</name>
    <name type="common">Angels' share fungus</name>
    <name type="synonym">Baudoinia compniacensis (strain UAMH 10762)</name>
    <dbReference type="NCBI Taxonomy" id="717646"/>
    <lineage>
        <taxon>Eukaryota</taxon>
        <taxon>Fungi</taxon>
        <taxon>Dikarya</taxon>
        <taxon>Ascomycota</taxon>
        <taxon>Pezizomycotina</taxon>
        <taxon>Dothideomycetes</taxon>
        <taxon>Dothideomycetidae</taxon>
        <taxon>Mycosphaerellales</taxon>
        <taxon>Teratosphaeriaceae</taxon>
        <taxon>Baudoinia</taxon>
    </lineage>
</organism>
<dbReference type="EMBL" id="KB445550">
    <property type="protein sequence ID" value="EMD00617.1"/>
    <property type="molecule type" value="Genomic_DNA"/>
</dbReference>
<dbReference type="InterPro" id="IPR027417">
    <property type="entry name" value="P-loop_NTPase"/>
</dbReference>
<dbReference type="PANTHER" id="PTHR36978">
    <property type="entry name" value="P-LOOP CONTAINING NUCLEOTIDE TRIPHOSPHATE HYDROLASE"/>
    <property type="match status" value="1"/>
</dbReference>
<sequence length="112" mass="12532">MLWMDGFFGSTKLAQARSNARKAYRKYYADIRGTVTKQRLLEFELSDGWEPLCKFLEEDVQNVRSPKPNEAKTIQIAFGRLAGKAIRHSLVNIAVLVAVSATVVGAAWSMLL</sequence>
<name>M2MUL2_BAUPA</name>
<dbReference type="STRING" id="717646.M2MUL2"/>
<dbReference type="KEGG" id="bcom:BAUCODRAFT_175871"/>
<gene>
    <name evidence="2" type="ORF">BAUCODRAFT_175871</name>
</gene>
<evidence type="ECO:0000313" key="3">
    <source>
        <dbReference type="Proteomes" id="UP000011761"/>
    </source>
</evidence>
<feature type="transmembrane region" description="Helical" evidence="1">
    <location>
        <begin position="90"/>
        <end position="111"/>
    </location>
</feature>
<keyword evidence="1" id="KW-0812">Transmembrane</keyword>
<dbReference type="RefSeq" id="XP_007671801.1">
    <property type="nucleotide sequence ID" value="XM_007673611.1"/>
</dbReference>
<accession>M2MUL2</accession>
<dbReference type="Proteomes" id="UP000011761">
    <property type="component" value="Unassembled WGS sequence"/>
</dbReference>
<evidence type="ECO:0000256" key="1">
    <source>
        <dbReference type="SAM" id="Phobius"/>
    </source>
</evidence>
<dbReference type="OrthoDB" id="408152at2759"/>
<keyword evidence="1" id="KW-1133">Transmembrane helix</keyword>
<protein>
    <submittedName>
        <fullName evidence="2">Uncharacterized protein</fullName>
    </submittedName>
</protein>
<dbReference type="Pfam" id="PF17784">
    <property type="entry name" value="Sulfotransfer_4"/>
    <property type="match status" value="1"/>
</dbReference>
<keyword evidence="3" id="KW-1185">Reference proteome</keyword>
<proteinExistence type="predicted"/>
<dbReference type="InterPro" id="IPR040632">
    <property type="entry name" value="Sulfotransfer_4"/>
</dbReference>
<keyword evidence="1" id="KW-0472">Membrane</keyword>
<reference evidence="2 3" key="1">
    <citation type="journal article" date="2012" name="PLoS Pathog.">
        <title>Diverse lifestyles and strategies of plant pathogenesis encoded in the genomes of eighteen Dothideomycetes fungi.</title>
        <authorList>
            <person name="Ohm R.A."/>
            <person name="Feau N."/>
            <person name="Henrissat B."/>
            <person name="Schoch C.L."/>
            <person name="Horwitz B.A."/>
            <person name="Barry K.W."/>
            <person name="Condon B.J."/>
            <person name="Copeland A.C."/>
            <person name="Dhillon B."/>
            <person name="Glaser F."/>
            <person name="Hesse C.N."/>
            <person name="Kosti I."/>
            <person name="LaButti K."/>
            <person name="Lindquist E.A."/>
            <person name="Lucas S."/>
            <person name="Salamov A.A."/>
            <person name="Bradshaw R.E."/>
            <person name="Ciuffetti L."/>
            <person name="Hamelin R.C."/>
            <person name="Kema G.H.J."/>
            <person name="Lawrence C."/>
            <person name="Scott J.A."/>
            <person name="Spatafora J.W."/>
            <person name="Turgeon B.G."/>
            <person name="de Wit P.J.G.M."/>
            <person name="Zhong S."/>
            <person name="Goodwin S.B."/>
            <person name="Grigoriev I.V."/>
        </authorList>
    </citation>
    <scope>NUCLEOTIDE SEQUENCE [LARGE SCALE GENOMIC DNA]</scope>
    <source>
        <strain evidence="2 3">UAMH 10762</strain>
    </source>
</reference>
<dbReference type="HOGENOM" id="CLU_2145389_0_0_1"/>
<dbReference type="PANTHER" id="PTHR36978:SF4">
    <property type="entry name" value="P-LOOP CONTAINING NUCLEOSIDE TRIPHOSPHATE HYDROLASE PROTEIN"/>
    <property type="match status" value="1"/>
</dbReference>
<evidence type="ECO:0000313" key="2">
    <source>
        <dbReference type="EMBL" id="EMD00617.1"/>
    </source>
</evidence>
<dbReference type="AlphaFoldDB" id="M2MUL2"/>